<dbReference type="InterPro" id="IPR010985">
    <property type="entry name" value="Ribbon_hlx_hlx"/>
</dbReference>
<evidence type="ECO:0000313" key="1">
    <source>
        <dbReference type="EMBL" id="AQS57235.1"/>
    </source>
</evidence>
<keyword evidence="2" id="KW-1185">Reference proteome</keyword>
<evidence type="ECO:0000313" key="2">
    <source>
        <dbReference type="Proteomes" id="UP000188603"/>
    </source>
</evidence>
<reference evidence="1 2" key="1">
    <citation type="journal article" date="2015" name="Int. J. Syst. Evol. Microbiol.">
        <title>Novibacillus thermophilus gen. nov., sp. nov., a Gram-staining-negative and moderately thermophilic member of the family Thermoactinomycetaceae.</title>
        <authorList>
            <person name="Yang G."/>
            <person name="Chen J."/>
            <person name="Zhou S."/>
        </authorList>
    </citation>
    <scope>NUCLEOTIDE SEQUENCE [LARGE SCALE GENOMIC DNA]</scope>
    <source>
        <strain evidence="1 2">SG-1</strain>
    </source>
</reference>
<dbReference type="Proteomes" id="UP000188603">
    <property type="component" value="Chromosome"/>
</dbReference>
<dbReference type="GO" id="GO:0006355">
    <property type="term" value="P:regulation of DNA-templated transcription"/>
    <property type="evidence" value="ECO:0007669"/>
    <property type="project" value="InterPro"/>
</dbReference>
<dbReference type="OrthoDB" id="9812601at2"/>
<name>A0A1U9KB02_9BACL</name>
<dbReference type="SUPFAM" id="SSF47598">
    <property type="entry name" value="Ribbon-helix-helix"/>
    <property type="match status" value="1"/>
</dbReference>
<organism evidence="1 2">
    <name type="scientific">Novibacillus thermophilus</name>
    <dbReference type="NCBI Taxonomy" id="1471761"/>
    <lineage>
        <taxon>Bacteria</taxon>
        <taxon>Bacillati</taxon>
        <taxon>Bacillota</taxon>
        <taxon>Bacilli</taxon>
        <taxon>Bacillales</taxon>
        <taxon>Thermoactinomycetaceae</taxon>
        <taxon>Novibacillus</taxon>
    </lineage>
</organism>
<evidence type="ECO:0008006" key="3">
    <source>
        <dbReference type="Google" id="ProtNLM"/>
    </source>
</evidence>
<dbReference type="AlphaFoldDB" id="A0A1U9KB02"/>
<gene>
    <name evidence="1" type="ORF">B0W44_17285</name>
</gene>
<dbReference type="InterPro" id="IPR013321">
    <property type="entry name" value="Arc_rbn_hlx_hlx"/>
</dbReference>
<dbReference type="KEGG" id="ntr:B0W44_17285"/>
<dbReference type="RefSeq" id="WP_077721104.1">
    <property type="nucleotide sequence ID" value="NZ_CP019699.1"/>
</dbReference>
<protein>
    <recommendedName>
        <fullName evidence="3">Arc family DNA binding domain-containing protein</fullName>
    </recommendedName>
</protein>
<dbReference type="STRING" id="1471761.B0W44_17285"/>
<dbReference type="EMBL" id="CP019699">
    <property type="protein sequence ID" value="AQS57235.1"/>
    <property type="molecule type" value="Genomic_DNA"/>
</dbReference>
<proteinExistence type="predicted"/>
<sequence>MSEKKRFLLRLDPELYKVLEKWAADEFRSVNAQIEFLLKMSAKKAGRYKENGNGTVKRG</sequence>
<accession>A0A1U9KB02</accession>
<dbReference type="Gene3D" id="1.10.1220.10">
    <property type="entry name" value="Met repressor-like"/>
    <property type="match status" value="1"/>
</dbReference>